<dbReference type="EMBL" id="LCWV01000001">
    <property type="protein sequence ID" value="PWI76165.1"/>
    <property type="molecule type" value="Genomic_DNA"/>
</dbReference>
<evidence type="ECO:0000256" key="1">
    <source>
        <dbReference type="SAM" id="MobiDB-lite"/>
    </source>
</evidence>
<proteinExistence type="predicted"/>
<name>A0A2U3ENU0_PURLI</name>
<reference evidence="2 3" key="1">
    <citation type="journal article" date="2016" name="Front. Microbiol.">
        <title>Genome and transcriptome sequences reveal the specific parasitism of the nematophagous Purpureocillium lilacinum 36-1.</title>
        <authorList>
            <person name="Xie J."/>
            <person name="Li S."/>
            <person name="Mo C."/>
            <person name="Xiao X."/>
            <person name="Peng D."/>
            <person name="Wang G."/>
            <person name="Xiao Y."/>
        </authorList>
    </citation>
    <scope>NUCLEOTIDE SEQUENCE [LARGE SCALE GENOMIC DNA]</scope>
    <source>
        <strain evidence="2 3">36-1</strain>
    </source>
</reference>
<organism evidence="2 3">
    <name type="scientific">Purpureocillium lilacinum</name>
    <name type="common">Paecilomyces lilacinus</name>
    <dbReference type="NCBI Taxonomy" id="33203"/>
    <lineage>
        <taxon>Eukaryota</taxon>
        <taxon>Fungi</taxon>
        <taxon>Dikarya</taxon>
        <taxon>Ascomycota</taxon>
        <taxon>Pezizomycotina</taxon>
        <taxon>Sordariomycetes</taxon>
        <taxon>Hypocreomycetidae</taxon>
        <taxon>Hypocreales</taxon>
        <taxon>Ophiocordycipitaceae</taxon>
        <taxon>Purpureocillium</taxon>
    </lineage>
</organism>
<feature type="region of interest" description="Disordered" evidence="1">
    <location>
        <begin position="1"/>
        <end position="26"/>
    </location>
</feature>
<evidence type="ECO:0000313" key="3">
    <source>
        <dbReference type="Proteomes" id="UP000245956"/>
    </source>
</evidence>
<evidence type="ECO:0000313" key="2">
    <source>
        <dbReference type="EMBL" id="PWI76165.1"/>
    </source>
</evidence>
<sequence>MLRPWRTGTLDGTREAGGEKRKDIVRRGDESARTEWWLRRARSPNVIGVASKQQPWSPGGETRWSTGRQAGHLLAQQQGTLLVVARTHARAAVDRRLGAVGSFVAPRRSLDSTNSRLDPGHSGIEGKESKREAGHTRAEGCDPNPDRARSSEQAPALPAPAAPFPPGRSGPEEWRTCAVGLAQASHQCLHHCRLAAPGLAASAEPAGLESARWPTRRAVTLTLESGPTMELTRAIIQPHLDRYIHANLQGTHR</sequence>
<dbReference type="AlphaFoldDB" id="A0A2U3ENU0"/>
<feature type="compositionally biased region" description="Basic and acidic residues" evidence="1">
    <location>
        <begin position="124"/>
        <end position="150"/>
    </location>
</feature>
<gene>
    <name evidence="2" type="ORF">PCL_03359</name>
</gene>
<protein>
    <submittedName>
        <fullName evidence="2">Uncharacterized protein</fullName>
    </submittedName>
</protein>
<feature type="region of interest" description="Disordered" evidence="1">
    <location>
        <begin position="109"/>
        <end position="170"/>
    </location>
</feature>
<feature type="compositionally biased region" description="Pro residues" evidence="1">
    <location>
        <begin position="157"/>
        <end position="168"/>
    </location>
</feature>
<dbReference type="Proteomes" id="UP000245956">
    <property type="component" value="Unassembled WGS sequence"/>
</dbReference>
<feature type="compositionally biased region" description="Basic and acidic residues" evidence="1">
    <location>
        <begin position="12"/>
        <end position="26"/>
    </location>
</feature>
<accession>A0A2U3ENU0</accession>
<comment type="caution">
    <text evidence="2">The sequence shown here is derived from an EMBL/GenBank/DDBJ whole genome shotgun (WGS) entry which is preliminary data.</text>
</comment>